<accession>A0ACB9I199</accession>
<keyword evidence="2" id="KW-1185">Reference proteome</keyword>
<reference evidence="2" key="1">
    <citation type="journal article" date="2022" name="Mol. Ecol. Resour.">
        <title>The genomes of chicory, endive, great burdock and yacon provide insights into Asteraceae palaeo-polyploidization history and plant inulin production.</title>
        <authorList>
            <person name="Fan W."/>
            <person name="Wang S."/>
            <person name="Wang H."/>
            <person name="Wang A."/>
            <person name="Jiang F."/>
            <person name="Liu H."/>
            <person name="Zhao H."/>
            <person name="Xu D."/>
            <person name="Zhang Y."/>
        </authorList>
    </citation>
    <scope>NUCLEOTIDE SEQUENCE [LARGE SCALE GENOMIC DNA]</scope>
    <source>
        <strain evidence="2">cv. Yunnan</strain>
    </source>
</reference>
<gene>
    <name evidence="1" type="ORF">L1987_28929</name>
</gene>
<organism evidence="1 2">
    <name type="scientific">Smallanthus sonchifolius</name>
    <dbReference type="NCBI Taxonomy" id="185202"/>
    <lineage>
        <taxon>Eukaryota</taxon>
        <taxon>Viridiplantae</taxon>
        <taxon>Streptophyta</taxon>
        <taxon>Embryophyta</taxon>
        <taxon>Tracheophyta</taxon>
        <taxon>Spermatophyta</taxon>
        <taxon>Magnoliopsida</taxon>
        <taxon>eudicotyledons</taxon>
        <taxon>Gunneridae</taxon>
        <taxon>Pentapetalae</taxon>
        <taxon>asterids</taxon>
        <taxon>campanulids</taxon>
        <taxon>Asterales</taxon>
        <taxon>Asteraceae</taxon>
        <taxon>Asteroideae</taxon>
        <taxon>Heliantheae alliance</taxon>
        <taxon>Millerieae</taxon>
        <taxon>Smallanthus</taxon>
    </lineage>
</organism>
<evidence type="ECO:0000313" key="2">
    <source>
        <dbReference type="Proteomes" id="UP001056120"/>
    </source>
</evidence>
<evidence type="ECO:0000313" key="1">
    <source>
        <dbReference type="EMBL" id="KAI3800832.1"/>
    </source>
</evidence>
<reference evidence="1 2" key="2">
    <citation type="journal article" date="2022" name="Mol. Ecol. Resour.">
        <title>The genomes of chicory, endive, great burdock and yacon provide insights into Asteraceae paleo-polyploidization history and plant inulin production.</title>
        <authorList>
            <person name="Fan W."/>
            <person name="Wang S."/>
            <person name="Wang H."/>
            <person name="Wang A."/>
            <person name="Jiang F."/>
            <person name="Liu H."/>
            <person name="Zhao H."/>
            <person name="Xu D."/>
            <person name="Zhang Y."/>
        </authorList>
    </citation>
    <scope>NUCLEOTIDE SEQUENCE [LARGE SCALE GENOMIC DNA]</scope>
    <source>
        <strain evidence="2">cv. Yunnan</strain>
        <tissue evidence="1">Leaves</tissue>
    </source>
</reference>
<comment type="caution">
    <text evidence="1">The sequence shown here is derived from an EMBL/GenBank/DDBJ whole genome shotgun (WGS) entry which is preliminary data.</text>
</comment>
<dbReference type="Proteomes" id="UP001056120">
    <property type="component" value="Linkage Group LG10"/>
</dbReference>
<sequence>MKIYGKNGSFIILIAILMEFCGKTKGATVTCELEYGFLPCTSGVWGRLFLFVVYQYLMSIGQSYISKGSNKFFSLFGPGIFGASLFHVLANFPTLYIVLESRLSSDDTGASTSAAMGMSVLAGSAVMNLTLVWPSVIAFGSYDLAYDDATVLPQLPQEEPSFLAKLTTYGVTTDNETSYSARLMLLSMIPFLILQLPKIINSTSATRVIVLIALIITLSFFIANIVYQIFQPWIQNRRFDYIRQKFVKNKLLNLLSLRGKPNVQLIKHLFKKLDNNKDGKVTYAELRTLLVGIQVQADGELSEGLVDRIVEQLDITGDNSIEEDEFVSVLTKWLHDARKSLSKNDYSPLSFFDKPKTDVDEEQEALIPKKKHANVQGSIWEYLEALGLVLTGIVVAVLIAQPLIMNVVNLATDANIPSFFIPYFVIPCAIGIPRLFSTITSAKQKTQRAASLTLSRIYSGLFMSNMSSLSTFLLTVYIKDIPCDVSAEVLVVFIICVVMGIFTSTRTVFPIWTGFVGYLLYPISILMLYLLTVIWGWS</sequence>
<proteinExistence type="predicted"/>
<protein>
    <submittedName>
        <fullName evidence="1">Uncharacterized protein</fullName>
    </submittedName>
</protein>
<dbReference type="EMBL" id="CM042027">
    <property type="protein sequence ID" value="KAI3800832.1"/>
    <property type="molecule type" value="Genomic_DNA"/>
</dbReference>
<name>A0ACB9I199_9ASTR</name>